<dbReference type="EMBL" id="JAYWLC010000003">
    <property type="protein sequence ID" value="MER5171218.1"/>
    <property type="molecule type" value="Genomic_DNA"/>
</dbReference>
<keyword evidence="6" id="KW-1185">Reference proteome</keyword>
<accession>A0ABV1SE84</accession>
<dbReference type="Proteomes" id="UP001438953">
    <property type="component" value="Unassembled WGS sequence"/>
</dbReference>
<name>A0ABV1SE84_9RHOB</name>
<dbReference type="InterPro" id="IPR036390">
    <property type="entry name" value="WH_DNA-bd_sf"/>
</dbReference>
<dbReference type="Gene3D" id="3.30.70.920">
    <property type="match status" value="1"/>
</dbReference>
<dbReference type="InterPro" id="IPR019885">
    <property type="entry name" value="Tscrpt_reg_HTH_AsnC-type_CS"/>
</dbReference>
<reference evidence="5 6" key="2">
    <citation type="submission" date="2024-06" db="EMBL/GenBank/DDBJ databases">
        <title>Thioclava kandeliae sp. nov. from a rhizosphere soil sample of Kandelia candel in a mangrove.</title>
        <authorList>
            <person name="Mu T."/>
        </authorList>
    </citation>
    <scope>NUCLEOTIDE SEQUENCE [LARGE SCALE GENOMIC DNA]</scope>
    <source>
        <strain evidence="5 6">CPCC 100088</strain>
    </source>
</reference>
<evidence type="ECO:0000313" key="5">
    <source>
        <dbReference type="EMBL" id="MER5171218.1"/>
    </source>
</evidence>
<evidence type="ECO:0000256" key="2">
    <source>
        <dbReference type="ARBA" id="ARBA00023125"/>
    </source>
</evidence>
<evidence type="ECO:0000256" key="1">
    <source>
        <dbReference type="ARBA" id="ARBA00023015"/>
    </source>
</evidence>
<dbReference type="InterPro" id="IPR019887">
    <property type="entry name" value="Tscrpt_reg_AsnC/Lrp_C"/>
</dbReference>
<evidence type="ECO:0000256" key="3">
    <source>
        <dbReference type="ARBA" id="ARBA00023163"/>
    </source>
</evidence>
<protein>
    <submittedName>
        <fullName evidence="5">Lrp/AsnC family transcriptional regulator</fullName>
    </submittedName>
</protein>
<dbReference type="InterPro" id="IPR000485">
    <property type="entry name" value="AsnC-type_HTH_dom"/>
</dbReference>
<dbReference type="PRINTS" id="PR00033">
    <property type="entry name" value="HTHASNC"/>
</dbReference>
<proteinExistence type="predicted"/>
<dbReference type="Pfam" id="PF13412">
    <property type="entry name" value="HTH_24"/>
    <property type="match status" value="1"/>
</dbReference>
<dbReference type="PANTHER" id="PTHR30154:SF34">
    <property type="entry name" value="TRANSCRIPTIONAL REGULATOR AZLB"/>
    <property type="match status" value="1"/>
</dbReference>
<dbReference type="InterPro" id="IPR011008">
    <property type="entry name" value="Dimeric_a/b-barrel"/>
</dbReference>
<feature type="domain" description="HTH asnC-type" evidence="4">
    <location>
        <begin position="7"/>
        <end position="69"/>
    </location>
</feature>
<dbReference type="Gene3D" id="1.10.10.10">
    <property type="entry name" value="Winged helix-like DNA-binding domain superfamily/Winged helix DNA-binding domain"/>
    <property type="match status" value="1"/>
</dbReference>
<keyword evidence="2" id="KW-0238">DNA-binding</keyword>
<dbReference type="PANTHER" id="PTHR30154">
    <property type="entry name" value="LEUCINE-RESPONSIVE REGULATORY PROTEIN"/>
    <property type="match status" value="1"/>
</dbReference>
<dbReference type="InterPro" id="IPR019888">
    <property type="entry name" value="Tscrpt_reg_AsnC-like"/>
</dbReference>
<dbReference type="PROSITE" id="PS00519">
    <property type="entry name" value="HTH_ASNC_1"/>
    <property type="match status" value="1"/>
</dbReference>
<organism evidence="5 6">
    <name type="scientific">Thioclava kandeliae</name>
    <dbReference type="NCBI Taxonomy" id="3070818"/>
    <lineage>
        <taxon>Bacteria</taxon>
        <taxon>Pseudomonadati</taxon>
        <taxon>Pseudomonadota</taxon>
        <taxon>Alphaproteobacteria</taxon>
        <taxon>Rhodobacterales</taxon>
        <taxon>Paracoccaceae</taxon>
        <taxon>Thioclava</taxon>
    </lineage>
</organism>
<evidence type="ECO:0000259" key="4">
    <source>
        <dbReference type="PROSITE" id="PS50956"/>
    </source>
</evidence>
<keyword evidence="1" id="KW-0805">Transcription regulation</keyword>
<evidence type="ECO:0000313" key="6">
    <source>
        <dbReference type="Proteomes" id="UP001438953"/>
    </source>
</evidence>
<dbReference type="SUPFAM" id="SSF46785">
    <property type="entry name" value="Winged helix' DNA-binding domain"/>
    <property type="match status" value="1"/>
</dbReference>
<gene>
    <name evidence="5" type="ORF">VSX56_05450</name>
</gene>
<dbReference type="InterPro" id="IPR036388">
    <property type="entry name" value="WH-like_DNA-bd_sf"/>
</dbReference>
<reference evidence="5 6" key="1">
    <citation type="submission" date="2024-01" db="EMBL/GenBank/DDBJ databases">
        <authorList>
            <person name="Deng Y."/>
            <person name="Su J."/>
        </authorList>
    </citation>
    <scope>NUCLEOTIDE SEQUENCE [LARGE SCALE GENOMIC DNA]</scope>
    <source>
        <strain evidence="5 6">CPCC 100088</strain>
    </source>
</reference>
<dbReference type="SUPFAM" id="SSF54909">
    <property type="entry name" value="Dimeric alpha+beta barrel"/>
    <property type="match status" value="1"/>
</dbReference>
<keyword evidence="3" id="KW-0804">Transcription</keyword>
<dbReference type="SMART" id="SM00344">
    <property type="entry name" value="HTH_ASNC"/>
    <property type="match status" value="1"/>
</dbReference>
<dbReference type="PROSITE" id="PS50956">
    <property type="entry name" value="HTH_ASNC_2"/>
    <property type="match status" value="1"/>
</dbReference>
<dbReference type="Pfam" id="PF01037">
    <property type="entry name" value="AsnC_trans_reg"/>
    <property type="match status" value="1"/>
</dbReference>
<comment type="caution">
    <text evidence="5">The sequence shown here is derived from an EMBL/GenBank/DDBJ whole genome shotgun (WGS) entry which is preliminary data.</text>
</comment>
<sequence>MKTTPDLSPADHALISALRDNARMSVTELAHVTGLSRTTVTARLDQLKASGRIRRFTIETDVDAEGGVRAITMVELQGRMSRQVIHTLSRIEGVATVWSTNGKWDLVVDIRTQDLVEFDRVLRAIREVQGVMNSESSLLLTHVAG</sequence>
<dbReference type="RefSeq" id="WP_339115099.1">
    <property type="nucleotide sequence ID" value="NZ_JAYWLC010000003.1"/>
</dbReference>